<dbReference type="SUPFAM" id="SSF102114">
    <property type="entry name" value="Radical SAM enzymes"/>
    <property type="match status" value="1"/>
</dbReference>
<feature type="non-terminal residue" evidence="2">
    <location>
        <position position="1"/>
    </location>
</feature>
<proteinExistence type="predicted"/>
<reference evidence="2" key="1">
    <citation type="submission" date="2018-06" db="EMBL/GenBank/DDBJ databases">
        <authorList>
            <person name="Zhirakovskaya E."/>
        </authorList>
    </citation>
    <scope>NUCLEOTIDE SEQUENCE</scope>
</reference>
<dbReference type="GO" id="GO:0005737">
    <property type="term" value="C:cytoplasm"/>
    <property type="evidence" value="ECO:0007669"/>
    <property type="project" value="TreeGrafter"/>
</dbReference>
<evidence type="ECO:0000256" key="1">
    <source>
        <dbReference type="ARBA" id="ARBA00023002"/>
    </source>
</evidence>
<dbReference type="Gene3D" id="1.10.10.920">
    <property type="match status" value="1"/>
</dbReference>
<dbReference type="InterPro" id="IPR058240">
    <property type="entry name" value="rSAM_sf"/>
</dbReference>
<dbReference type="GO" id="GO:0006782">
    <property type="term" value="P:protoporphyrinogen IX biosynthetic process"/>
    <property type="evidence" value="ECO:0007669"/>
    <property type="project" value="TreeGrafter"/>
</dbReference>
<dbReference type="GO" id="GO:0051989">
    <property type="term" value="F:coproporphyrinogen dehydrogenase activity"/>
    <property type="evidence" value="ECO:0007669"/>
    <property type="project" value="TreeGrafter"/>
</dbReference>
<accession>A0A3B0SRL0</accession>
<dbReference type="EMBL" id="UOEC01000146">
    <property type="protein sequence ID" value="VAV97465.1"/>
    <property type="molecule type" value="Genomic_DNA"/>
</dbReference>
<evidence type="ECO:0000313" key="2">
    <source>
        <dbReference type="EMBL" id="VAV97465.1"/>
    </source>
</evidence>
<organism evidence="2">
    <name type="scientific">hydrothermal vent metagenome</name>
    <dbReference type="NCBI Taxonomy" id="652676"/>
    <lineage>
        <taxon>unclassified sequences</taxon>
        <taxon>metagenomes</taxon>
        <taxon>ecological metagenomes</taxon>
    </lineage>
</organism>
<dbReference type="InterPro" id="IPR034505">
    <property type="entry name" value="Coproporphyrinogen-III_oxidase"/>
</dbReference>
<name>A0A3B0SRL0_9ZZZZ</name>
<dbReference type="PANTHER" id="PTHR13932:SF6">
    <property type="entry name" value="OXYGEN-INDEPENDENT COPROPORPHYRINOGEN III OXIDASE"/>
    <property type="match status" value="1"/>
</dbReference>
<gene>
    <name evidence="2" type="ORF">MNBD_ALPHA08-1876</name>
</gene>
<keyword evidence="1 2" id="KW-0560">Oxidoreductase</keyword>
<protein>
    <submittedName>
        <fullName evidence="2">Coproporphyrinogen III oxidase, oxygen-independent</fullName>
        <ecNumber evidence="2">1.3.99.22</ecNumber>
    </submittedName>
</protein>
<sequence>PARIAVFGYAHVPWFKKQMKLIKEADLPGTRERYDQALAIAATLKEEGYIAIGLDHFVRPDDSMALAAEQGTLRRNFQGYTTDVADAMIGFGVSSISEFPGGFAQGMRDTLTWSNAVKSGRSPVTRGLITSTEDRMRAKIIERLMCDFTVNPMAIAKDHGFDESTLLAAFERLKDLQSDGMITMSGHTITIPDDRRVFVRNVAQAFDAHYIEAPARHSRAV</sequence>
<dbReference type="AlphaFoldDB" id="A0A3B0SRL0"/>
<dbReference type="PANTHER" id="PTHR13932">
    <property type="entry name" value="COPROPORPHYRINIGEN III OXIDASE"/>
    <property type="match status" value="1"/>
</dbReference>
<dbReference type="EC" id="1.3.99.22" evidence="2"/>
<dbReference type="GO" id="GO:0051539">
    <property type="term" value="F:4 iron, 4 sulfur cluster binding"/>
    <property type="evidence" value="ECO:0007669"/>
    <property type="project" value="TreeGrafter"/>
</dbReference>